<evidence type="ECO:0000313" key="7">
    <source>
        <dbReference type="RefSeq" id="XP_016990197.1"/>
    </source>
</evidence>
<evidence type="ECO:0000256" key="4">
    <source>
        <dbReference type="ARBA" id="ARBA00023242"/>
    </source>
</evidence>
<dbReference type="InterPro" id="IPR053961">
    <property type="entry name" value="XRCC4_N"/>
</dbReference>
<evidence type="ECO:0000256" key="3">
    <source>
        <dbReference type="ARBA" id="ARBA00023204"/>
    </source>
</evidence>
<evidence type="ECO:0000256" key="2">
    <source>
        <dbReference type="ARBA" id="ARBA00022763"/>
    </source>
</evidence>
<dbReference type="GeneID" id="108052329"/>
<dbReference type="RefSeq" id="XP_016990197.2">
    <property type="nucleotide sequence ID" value="XM_017134708.2"/>
</dbReference>
<dbReference type="GO" id="GO:0006303">
    <property type="term" value="P:double-strand break repair via nonhomologous end joining"/>
    <property type="evidence" value="ECO:0007669"/>
    <property type="project" value="TreeGrafter"/>
</dbReference>
<dbReference type="InterPro" id="IPR038051">
    <property type="entry name" value="XRCC4-like_N_sf"/>
</dbReference>
<dbReference type="Pfam" id="PF06632">
    <property type="entry name" value="XRCC4"/>
    <property type="match status" value="1"/>
</dbReference>
<dbReference type="AlphaFoldDB" id="A0A6P4FK16"/>
<dbReference type="GO" id="GO:0032807">
    <property type="term" value="C:DNA ligase IV complex"/>
    <property type="evidence" value="ECO:0007669"/>
    <property type="project" value="TreeGrafter"/>
</dbReference>
<protein>
    <submittedName>
        <fullName evidence="7">Uncharacterized protein LOC108052329</fullName>
    </submittedName>
</protein>
<keyword evidence="2" id="KW-0227">DNA damage</keyword>
<dbReference type="GO" id="GO:0003677">
    <property type="term" value="F:DNA binding"/>
    <property type="evidence" value="ECO:0007669"/>
    <property type="project" value="InterPro"/>
</dbReference>
<dbReference type="InterPro" id="IPR010585">
    <property type="entry name" value="DNA_repair_prot_XRCC4"/>
</dbReference>
<gene>
    <name evidence="7" type="primary">LOC108052329</name>
</gene>
<dbReference type="GO" id="GO:0005958">
    <property type="term" value="C:DNA-dependent protein kinase-DNA ligase 4 complex"/>
    <property type="evidence" value="ECO:0007669"/>
    <property type="project" value="TreeGrafter"/>
</dbReference>
<comment type="subcellular location">
    <subcellularLocation>
        <location evidence="1">Nucleus</location>
    </subcellularLocation>
</comment>
<dbReference type="GO" id="GO:0010165">
    <property type="term" value="P:response to X-ray"/>
    <property type="evidence" value="ECO:0007669"/>
    <property type="project" value="TreeGrafter"/>
</dbReference>
<sequence length="235" mass="27089">MSSFVVKVLQCSLSHSQRDIKPFIYVRSNWMDDEVEFDFLSTSDNQNYRGSLKYEELRNGASDLEQSYEVFFAECKNAMTTHMGLQGFDYDISLENGDKQVFKMYKCKGYETLYLEVPLRKVSNCYQLLDAAIEAGQQKPQAAPAPESDVKETTSLAEYEKYVKDSKLKEEELLRKFLLLINSKKAYIRDLESQLEELSKKSSKQKKCQKILSEDEEDEAYGAATQVMNIDNDSD</sequence>
<evidence type="ECO:0000256" key="5">
    <source>
        <dbReference type="SAM" id="Coils"/>
    </source>
</evidence>
<feature type="domain" description="XRCC4 N-terminal" evidence="6">
    <location>
        <begin position="24"/>
        <end position="107"/>
    </location>
</feature>
<dbReference type="GO" id="GO:0006310">
    <property type="term" value="P:DNA recombination"/>
    <property type="evidence" value="ECO:0007669"/>
    <property type="project" value="InterPro"/>
</dbReference>
<dbReference type="PANTHER" id="PTHR28559:SF1">
    <property type="entry name" value="DNA REPAIR PROTEIN XRCC4"/>
    <property type="match status" value="1"/>
</dbReference>
<dbReference type="PANTHER" id="PTHR28559">
    <property type="entry name" value="DNA REPAIR PROTEIN XRCC4"/>
    <property type="match status" value="1"/>
</dbReference>
<organism evidence="7">
    <name type="scientific">Drosophila rhopaloa</name>
    <name type="common">Fruit fly</name>
    <dbReference type="NCBI Taxonomy" id="1041015"/>
    <lineage>
        <taxon>Eukaryota</taxon>
        <taxon>Metazoa</taxon>
        <taxon>Ecdysozoa</taxon>
        <taxon>Arthropoda</taxon>
        <taxon>Hexapoda</taxon>
        <taxon>Insecta</taxon>
        <taxon>Pterygota</taxon>
        <taxon>Neoptera</taxon>
        <taxon>Endopterygota</taxon>
        <taxon>Diptera</taxon>
        <taxon>Brachycera</taxon>
        <taxon>Muscomorpha</taxon>
        <taxon>Ephydroidea</taxon>
        <taxon>Drosophilidae</taxon>
        <taxon>Drosophila</taxon>
        <taxon>Sophophora</taxon>
    </lineage>
</organism>
<feature type="coiled-coil region" evidence="5">
    <location>
        <begin position="181"/>
        <end position="208"/>
    </location>
</feature>
<reference evidence="7" key="1">
    <citation type="submission" date="2025-08" db="UniProtKB">
        <authorList>
            <consortium name="RefSeq"/>
        </authorList>
    </citation>
    <scope>IDENTIFICATION</scope>
</reference>
<dbReference type="SUPFAM" id="SSF58022">
    <property type="entry name" value="XRCC4, C-terminal oligomerization domain"/>
    <property type="match status" value="1"/>
</dbReference>
<dbReference type="InterPro" id="IPR014751">
    <property type="entry name" value="XRCC4-like_C"/>
</dbReference>
<name>A0A6P4FK16_DRORH</name>
<evidence type="ECO:0000256" key="1">
    <source>
        <dbReference type="ARBA" id="ARBA00004123"/>
    </source>
</evidence>
<dbReference type="Gene3D" id="1.20.5.370">
    <property type="match status" value="1"/>
</dbReference>
<keyword evidence="3" id="KW-0234">DNA repair</keyword>
<keyword evidence="5" id="KW-0175">Coiled coil</keyword>
<dbReference type="Gene3D" id="2.170.210.10">
    <property type="entry name" value="DNA double-strand break repair and VJ recombination XRCC4, N-terminal"/>
    <property type="match status" value="1"/>
</dbReference>
<dbReference type="RefSeq" id="XP_016990197.1">
    <property type="nucleotide sequence ID" value="XM_017134708.1"/>
</dbReference>
<keyword evidence="4" id="KW-0539">Nucleus</keyword>
<proteinExistence type="predicted"/>
<accession>A0A6P4FK16</accession>
<dbReference type="OrthoDB" id="8064436at2759"/>
<evidence type="ECO:0000259" key="6">
    <source>
        <dbReference type="Pfam" id="PF06632"/>
    </source>
</evidence>